<dbReference type="EMBL" id="CP051682">
    <property type="protein sequence ID" value="QJD97724.1"/>
    <property type="molecule type" value="Genomic_DNA"/>
</dbReference>
<dbReference type="KEGG" id="mrob:HH214_18505"/>
<dbReference type="AlphaFoldDB" id="A0A7L5E7E1"/>
<keyword evidence="2" id="KW-1185">Reference proteome</keyword>
<dbReference type="Proteomes" id="UP000503278">
    <property type="component" value="Chromosome"/>
</dbReference>
<sequence>MHKKYFHKYWYVLILFWLALPGLALAQKASIKTADKRLETIFEDDKPKPRVLLLGVFHFAGEQVDANTTPANLRVDMLSAERQKQIEHLVHQLAAFKPTKIVIEDSPRRQHYYDSLYNAFKAGKLPAGKAAWPADETIQLAFRLAKLMNHETLYPADAQAFRFKLSHQDSILTFEKYKDQGDSSYTYWDKAYEAEKAYEDSLNFHLPLNEYLRYLNSPQRQAKAIGRWLVTTKRGSNTEPIGADGFVTRYFNRNVRIYSNIQRIVTSKHDRILVIYGATHMYLLKQLFEASPEFIVEDVMKYLN</sequence>
<dbReference type="RefSeq" id="WP_169610149.1">
    <property type="nucleotide sequence ID" value="NZ_CP051682.1"/>
</dbReference>
<evidence type="ECO:0000313" key="1">
    <source>
        <dbReference type="EMBL" id="QJD97724.1"/>
    </source>
</evidence>
<organism evidence="1 2">
    <name type="scientific">Mucilaginibacter robiniae</name>
    <dbReference type="NCBI Taxonomy" id="2728022"/>
    <lineage>
        <taxon>Bacteria</taxon>
        <taxon>Pseudomonadati</taxon>
        <taxon>Bacteroidota</taxon>
        <taxon>Sphingobacteriia</taxon>
        <taxon>Sphingobacteriales</taxon>
        <taxon>Sphingobacteriaceae</taxon>
        <taxon>Mucilaginibacter</taxon>
    </lineage>
</organism>
<name>A0A7L5E7E1_9SPHI</name>
<reference evidence="1 2" key="1">
    <citation type="submission" date="2020-04" db="EMBL/GenBank/DDBJ databases">
        <title>Genome sequencing of novel species.</title>
        <authorList>
            <person name="Heo J."/>
            <person name="Kim S.-J."/>
            <person name="Kim J.-S."/>
            <person name="Hong S.-B."/>
            <person name="Kwon S.-W."/>
        </authorList>
    </citation>
    <scope>NUCLEOTIDE SEQUENCE [LARGE SCALE GENOMIC DNA]</scope>
    <source>
        <strain evidence="1 2">F39-2</strain>
    </source>
</reference>
<accession>A0A7L5E7E1</accession>
<evidence type="ECO:0000313" key="2">
    <source>
        <dbReference type="Proteomes" id="UP000503278"/>
    </source>
</evidence>
<dbReference type="InterPro" id="IPR043749">
    <property type="entry name" value="DUF5694"/>
</dbReference>
<gene>
    <name evidence="1" type="ORF">HH214_18505</name>
</gene>
<protein>
    <submittedName>
        <fullName evidence="1">Uncharacterized protein</fullName>
    </submittedName>
</protein>
<proteinExistence type="predicted"/>
<dbReference type="Pfam" id="PF18950">
    <property type="entry name" value="DUF5694"/>
    <property type="match status" value="1"/>
</dbReference>